<dbReference type="CDD" id="cd10489">
    <property type="entry name" value="MH1_SMAD_6_7"/>
    <property type="match status" value="1"/>
</dbReference>
<dbReference type="GO" id="GO:0140416">
    <property type="term" value="F:transcription regulator inhibitor activity"/>
    <property type="evidence" value="ECO:0007669"/>
    <property type="project" value="TreeGrafter"/>
</dbReference>
<protein>
    <recommendedName>
        <fullName evidence="7">Mothers against decapentaplegic homolog</fullName>
        <shortName evidence="7">MAD homolog</shortName>
        <shortName evidence="7">Mothers against DPP homolog</shortName>
    </recommendedName>
    <alternativeName>
        <fullName evidence="7">SMAD family member</fullName>
    </alternativeName>
</protein>
<sequence length="539" mass="59752">MPKQQPQPPHPQHQRHLQLHTCYTTRTTPPPQPPLPSYTICYLPQIQDQQQQHQHQLATEAAAIDEYSSYSYTENGCNYANAGAGILSDENGPVCATAASAASAASFAMSAANMFLRNCCGGGETTTDSSSSSGSADSRRQILLSRQRPSSTCNLLRQPATNLLYYQSFEALWKKLKSKQIADLIQAVKSRVEPPTPHPKCNGGLTSSSASTTSYLQCILIKSNSPSDQLQHVFTCRLFFWPELRNADELRRHPTCPSALDYVYVCCNPLHWYRMTYPIDSELAPPPYQRSKMLRLRDTDSEGNTQNNNEQSSSASWTVQSNNNNNNSSSSSSSGSHHSRSISTSIIKKEAAECLQSFTTSGKDGSACTQAWCQIAYWELAQRIGELFHATKPVLNIHADGSVDCAGESLCLRELQGKGNQRDSVQSTRQKVGLGVTLSVEGGDVWIYNRSNVPVFVDSPTLAERMDRVCRVMPGHCLKAFDTHRALVLASQQSQPTHLGPIDRFSMKISFEKGWGNKYKRPDIMGCPCWLEVHFCQLR</sequence>
<dbReference type="InterPro" id="IPR013019">
    <property type="entry name" value="MAD_homology_MH1"/>
</dbReference>
<dbReference type="OMA" id="RDSVYIC"/>
<dbReference type="InterPro" id="IPR001132">
    <property type="entry name" value="SMAD_dom_Dwarfin-type"/>
</dbReference>
<evidence type="ECO:0000313" key="11">
    <source>
        <dbReference type="EMBL" id="EDV93851.1"/>
    </source>
</evidence>
<dbReference type="GO" id="GO:0030718">
    <property type="term" value="P:germ-line stem cell population maintenance"/>
    <property type="evidence" value="ECO:0007669"/>
    <property type="project" value="EnsemblMetazoa"/>
</dbReference>
<dbReference type="OrthoDB" id="5946219at2759"/>
<dbReference type="GO" id="GO:0070700">
    <property type="term" value="F:BMP receptor binding"/>
    <property type="evidence" value="ECO:0007669"/>
    <property type="project" value="EnsemblMetazoa"/>
</dbReference>
<dbReference type="GO" id="GO:0046872">
    <property type="term" value="F:metal ion binding"/>
    <property type="evidence" value="ECO:0007669"/>
    <property type="project" value="UniProtKB-KW"/>
</dbReference>
<dbReference type="PANTHER" id="PTHR13703:SF54">
    <property type="entry name" value="MOTHERS AGAINST DECAPENTAPLEGIC HOMOLOG"/>
    <property type="match status" value="1"/>
</dbReference>
<evidence type="ECO:0000256" key="3">
    <source>
        <dbReference type="ARBA" id="ARBA00022833"/>
    </source>
</evidence>
<keyword evidence="12" id="KW-1185">Reference proteome</keyword>
<dbReference type="PROSITE" id="PS51076">
    <property type="entry name" value="MH2"/>
    <property type="match status" value="1"/>
</dbReference>
<evidence type="ECO:0000256" key="5">
    <source>
        <dbReference type="ARBA" id="ARBA00023163"/>
    </source>
</evidence>
<evidence type="ECO:0000256" key="1">
    <source>
        <dbReference type="ARBA" id="ARBA00005545"/>
    </source>
</evidence>
<dbReference type="GO" id="GO:0016335">
    <property type="term" value="P:morphogenesis of larval imaginal disc epithelium"/>
    <property type="evidence" value="ECO:0007669"/>
    <property type="project" value="EnsemblMetazoa"/>
</dbReference>
<comment type="similarity">
    <text evidence="1 7">Belongs to the dwarfin/SMAD family.</text>
</comment>
<dbReference type="SUPFAM" id="SSF49879">
    <property type="entry name" value="SMAD/FHA domain"/>
    <property type="match status" value="1"/>
</dbReference>
<dbReference type="SUPFAM" id="SSF56366">
    <property type="entry name" value="SMAD MH1 domain"/>
    <property type="match status" value="1"/>
</dbReference>
<evidence type="ECO:0000259" key="9">
    <source>
        <dbReference type="PROSITE" id="PS51075"/>
    </source>
</evidence>
<dbReference type="GO" id="GO:0090254">
    <property type="term" value="P:cell elongation involved in imaginal disc-derived wing morphogenesis"/>
    <property type="evidence" value="ECO:0007669"/>
    <property type="project" value="EnsemblMetazoa"/>
</dbReference>
<evidence type="ECO:0000313" key="12">
    <source>
        <dbReference type="Proteomes" id="UP000001070"/>
    </source>
</evidence>
<evidence type="ECO:0000256" key="2">
    <source>
        <dbReference type="ARBA" id="ARBA00022723"/>
    </source>
</evidence>
<feature type="domain" description="MH2" evidence="10">
    <location>
        <begin position="372"/>
        <end position="539"/>
    </location>
</feature>
<feature type="region of interest" description="Disordered" evidence="8">
    <location>
        <begin position="299"/>
        <end position="342"/>
    </location>
</feature>
<dbReference type="PANTHER" id="PTHR13703">
    <property type="entry name" value="SMAD"/>
    <property type="match status" value="1"/>
</dbReference>
<dbReference type="HOGENOM" id="CLU_536675_0_0_1"/>
<dbReference type="GO" id="GO:0007443">
    <property type="term" value="P:Malpighian tubule morphogenesis"/>
    <property type="evidence" value="ECO:0007669"/>
    <property type="project" value="EnsemblMetazoa"/>
</dbReference>
<proteinExistence type="inferred from homology"/>
<keyword evidence="2" id="KW-0479">Metal-binding</keyword>
<feature type="compositionally biased region" description="Low complexity" evidence="8">
    <location>
        <begin position="321"/>
        <end position="342"/>
    </location>
</feature>
<dbReference type="AlphaFoldDB" id="B4JHE4"/>
<dbReference type="EMBL" id="CH916369">
    <property type="protein sequence ID" value="EDV93851.1"/>
    <property type="molecule type" value="Genomic_DNA"/>
</dbReference>
<keyword evidence="3" id="KW-0862">Zinc</keyword>
<dbReference type="Gene3D" id="3.90.520.10">
    <property type="entry name" value="SMAD MH1 domain"/>
    <property type="match status" value="1"/>
</dbReference>
<dbReference type="Proteomes" id="UP000001070">
    <property type="component" value="Unassembled WGS sequence"/>
</dbReference>
<dbReference type="STRING" id="7222.B4JHE4"/>
<evidence type="ECO:0000256" key="7">
    <source>
        <dbReference type="RuleBase" id="RU361195"/>
    </source>
</evidence>
<dbReference type="SMR" id="B4JHE4"/>
<dbReference type="GO" id="GO:0006357">
    <property type="term" value="P:regulation of transcription by RNA polymerase II"/>
    <property type="evidence" value="ECO:0007669"/>
    <property type="project" value="TreeGrafter"/>
</dbReference>
<dbReference type="Gene3D" id="2.60.200.10">
    <property type="match status" value="1"/>
</dbReference>
<dbReference type="GO" id="GO:0016477">
    <property type="term" value="P:cell migration"/>
    <property type="evidence" value="ECO:0007669"/>
    <property type="project" value="EnsemblMetazoa"/>
</dbReference>
<dbReference type="InterPro" id="IPR036578">
    <property type="entry name" value="SMAD_MH1_sf"/>
</dbReference>
<dbReference type="GO" id="GO:0007488">
    <property type="term" value="P:histoblast morphogenesis"/>
    <property type="evidence" value="ECO:0007669"/>
    <property type="project" value="EnsemblMetazoa"/>
</dbReference>
<accession>B4JHE4</accession>
<dbReference type="SMART" id="SM00523">
    <property type="entry name" value="DWA"/>
    <property type="match status" value="1"/>
</dbReference>
<dbReference type="Pfam" id="PF03165">
    <property type="entry name" value="MH1"/>
    <property type="match status" value="1"/>
</dbReference>
<name>B4JHE4_DROGR</name>
<evidence type="ECO:0000256" key="6">
    <source>
        <dbReference type="ARBA" id="ARBA00023242"/>
    </source>
</evidence>
<evidence type="ECO:0000256" key="8">
    <source>
        <dbReference type="SAM" id="MobiDB-lite"/>
    </source>
</evidence>
<dbReference type="eggNOG" id="KOG3701">
    <property type="taxonomic scope" value="Eukaryota"/>
</dbReference>
<keyword evidence="6 7" id="KW-0539">Nucleus</keyword>
<dbReference type="InterPro" id="IPR013790">
    <property type="entry name" value="Dwarfin"/>
</dbReference>
<dbReference type="GO" id="GO:0005829">
    <property type="term" value="C:cytosol"/>
    <property type="evidence" value="ECO:0007669"/>
    <property type="project" value="EnsemblMetazoa"/>
</dbReference>
<dbReference type="PROSITE" id="PS51075">
    <property type="entry name" value="MH1"/>
    <property type="match status" value="1"/>
</dbReference>
<keyword evidence="7" id="KW-0963">Cytoplasm</keyword>
<dbReference type="KEGG" id="dgr:6563716"/>
<dbReference type="GO" id="GO:0030514">
    <property type="term" value="P:negative regulation of BMP signaling pathway"/>
    <property type="evidence" value="ECO:0007669"/>
    <property type="project" value="EnsemblMetazoa"/>
</dbReference>
<dbReference type="FunCoup" id="B4JHE4">
    <property type="interactions" value="279"/>
</dbReference>
<dbReference type="GO" id="GO:0071144">
    <property type="term" value="C:heteromeric SMAD protein complex"/>
    <property type="evidence" value="ECO:0007669"/>
    <property type="project" value="TreeGrafter"/>
</dbReference>
<dbReference type="InParanoid" id="B4JHE4"/>
<dbReference type="InterPro" id="IPR003619">
    <property type="entry name" value="MAD_homology1_Dwarfin-type"/>
</dbReference>
<dbReference type="InterPro" id="IPR017855">
    <property type="entry name" value="SMAD-like_dom_sf"/>
</dbReference>
<dbReference type="PhylomeDB" id="B4JHE4"/>
<dbReference type="GO" id="GO:0031290">
    <property type="term" value="P:retinal ganglion cell axon guidance"/>
    <property type="evidence" value="ECO:0007669"/>
    <property type="project" value="EnsemblMetazoa"/>
</dbReference>
<dbReference type="InterPro" id="IPR008984">
    <property type="entry name" value="SMAD_FHA_dom_sf"/>
</dbReference>
<dbReference type="SMART" id="SM00524">
    <property type="entry name" value="DWB"/>
    <property type="match status" value="1"/>
</dbReference>
<feature type="domain" description="MH1" evidence="9">
    <location>
        <begin position="138"/>
        <end position="281"/>
    </location>
</feature>
<reference evidence="11 12" key="1">
    <citation type="journal article" date="2007" name="Nature">
        <title>Evolution of genes and genomes on the Drosophila phylogeny.</title>
        <authorList>
            <consortium name="Drosophila 12 Genomes Consortium"/>
            <person name="Clark A.G."/>
            <person name="Eisen M.B."/>
            <person name="Smith D.R."/>
            <person name="Bergman C.M."/>
            <person name="Oliver B."/>
            <person name="Markow T.A."/>
            <person name="Kaufman T.C."/>
            <person name="Kellis M."/>
            <person name="Gelbart W."/>
            <person name="Iyer V.N."/>
            <person name="Pollard D.A."/>
            <person name="Sackton T.B."/>
            <person name="Larracuente A.M."/>
            <person name="Singh N.D."/>
            <person name="Abad J.P."/>
            <person name="Abt D.N."/>
            <person name="Adryan B."/>
            <person name="Aguade M."/>
            <person name="Akashi H."/>
            <person name="Anderson W.W."/>
            <person name="Aquadro C.F."/>
            <person name="Ardell D.H."/>
            <person name="Arguello R."/>
            <person name="Artieri C.G."/>
            <person name="Barbash D.A."/>
            <person name="Barker D."/>
            <person name="Barsanti P."/>
            <person name="Batterham P."/>
            <person name="Batzoglou S."/>
            <person name="Begun D."/>
            <person name="Bhutkar A."/>
            <person name="Blanco E."/>
            <person name="Bosak S.A."/>
            <person name="Bradley R.K."/>
            <person name="Brand A.D."/>
            <person name="Brent M.R."/>
            <person name="Brooks A.N."/>
            <person name="Brown R.H."/>
            <person name="Butlin R.K."/>
            <person name="Caggese C."/>
            <person name="Calvi B.R."/>
            <person name="Bernardo de Carvalho A."/>
            <person name="Caspi A."/>
            <person name="Castrezana S."/>
            <person name="Celniker S.E."/>
            <person name="Chang J.L."/>
            <person name="Chapple C."/>
            <person name="Chatterji S."/>
            <person name="Chinwalla A."/>
            <person name="Civetta A."/>
            <person name="Clifton S.W."/>
            <person name="Comeron J.M."/>
            <person name="Costello J.C."/>
            <person name="Coyne J.A."/>
            <person name="Daub J."/>
            <person name="David R.G."/>
            <person name="Delcher A.L."/>
            <person name="Delehaunty K."/>
            <person name="Do C.B."/>
            <person name="Ebling H."/>
            <person name="Edwards K."/>
            <person name="Eickbush T."/>
            <person name="Evans J.D."/>
            <person name="Filipski A."/>
            <person name="Findeiss S."/>
            <person name="Freyhult E."/>
            <person name="Fulton L."/>
            <person name="Fulton R."/>
            <person name="Garcia A.C."/>
            <person name="Gardiner A."/>
            <person name="Garfield D.A."/>
            <person name="Garvin B.E."/>
            <person name="Gibson G."/>
            <person name="Gilbert D."/>
            <person name="Gnerre S."/>
            <person name="Godfrey J."/>
            <person name="Good R."/>
            <person name="Gotea V."/>
            <person name="Gravely B."/>
            <person name="Greenberg A.J."/>
            <person name="Griffiths-Jones S."/>
            <person name="Gross S."/>
            <person name="Guigo R."/>
            <person name="Gustafson E.A."/>
            <person name="Haerty W."/>
            <person name="Hahn M.W."/>
            <person name="Halligan D.L."/>
            <person name="Halpern A.L."/>
            <person name="Halter G.M."/>
            <person name="Han M.V."/>
            <person name="Heger A."/>
            <person name="Hillier L."/>
            <person name="Hinrichs A.S."/>
            <person name="Holmes I."/>
            <person name="Hoskins R.A."/>
            <person name="Hubisz M.J."/>
            <person name="Hultmark D."/>
            <person name="Huntley M.A."/>
            <person name="Jaffe D.B."/>
            <person name="Jagadeeshan S."/>
            <person name="Jeck W.R."/>
            <person name="Johnson J."/>
            <person name="Jones C.D."/>
            <person name="Jordan W.C."/>
            <person name="Karpen G.H."/>
            <person name="Kataoka E."/>
            <person name="Keightley P.D."/>
            <person name="Kheradpour P."/>
            <person name="Kirkness E.F."/>
            <person name="Koerich L.B."/>
            <person name="Kristiansen K."/>
            <person name="Kudrna D."/>
            <person name="Kulathinal R.J."/>
            <person name="Kumar S."/>
            <person name="Kwok R."/>
            <person name="Lander E."/>
            <person name="Langley C.H."/>
            <person name="Lapoint R."/>
            <person name="Lazzaro B.P."/>
            <person name="Lee S.J."/>
            <person name="Levesque L."/>
            <person name="Li R."/>
            <person name="Lin C.F."/>
            <person name="Lin M.F."/>
            <person name="Lindblad-Toh K."/>
            <person name="Llopart A."/>
            <person name="Long M."/>
            <person name="Low L."/>
            <person name="Lozovsky E."/>
            <person name="Lu J."/>
            <person name="Luo M."/>
            <person name="Machado C.A."/>
            <person name="Makalowski W."/>
            <person name="Marzo M."/>
            <person name="Matsuda M."/>
            <person name="Matzkin L."/>
            <person name="McAllister B."/>
            <person name="McBride C.S."/>
            <person name="McKernan B."/>
            <person name="McKernan K."/>
            <person name="Mendez-Lago M."/>
            <person name="Minx P."/>
            <person name="Mollenhauer M.U."/>
            <person name="Montooth K."/>
            <person name="Mount S.M."/>
            <person name="Mu X."/>
            <person name="Myers E."/>
            <person name="Negre B."/>
            <person name="Newfeld S."/>
            <person name="Nielsen R."/>
            <person name="Noor M.A."/>
            <person name="O'Grady P."/>
            <person name="Pachter L."/>
            <person name="Papaceit M."/>
            <person name="Parisi M.J."/>
            <person name="Parisi M."/>
            <person name="Parts L."/>
            <person name="Pedersen J.S."/>
            <person name="Pesole G."/>
            <person name="Phillippy A.M."/>
            <person name="Ponting C.P."/>
            <person name="Pop M."/>
            <person name="Porcelli D."/>
            <person name="Powell J.R."/>
            <person name="Prohaska S."/>
            <person name="Pruitt K."/>
            <person name="Puig M."/>
            <person name="Quesneville H."/>
            <person name="Ram K.R."/>
            <person name="Rand D."/>
            <person name="Rasmussen M.D."/>
            <person name="Reed L.K."/>
            <person name="Reenan R."/>
            <person name="Reily A."/>
            <person name="Remington K.A."/>
            <person name="Rieger T.T."/>
            <person name="Ritchie M.G."/>
            <person name="Robin C."/>
            <person name="Rogers Y.H."/>
            <person name="Rohde C."/>
            <person name="Rozas J."/>
            <person name="Rubenfield M.J."/>
            <person name="Ruiz A."/>
            <person name="Russo S."/>
            <person name="Salzberg S.L."/>
            <person name="Sanchez-Gracia A."/>
            <person name="Saranga D.J."/>
            <person name="Sato H."/>
            <person name="Schaeffer S.W."/>
            <person name="Schatz M.C."/>
            <person name="Schlenke T."/>
            <person name="Schwartz R."/>
            <person name="Segarra C."/>
            <person name="Singh R.S."/>
            <person name="Sirot L."/>
            <person name="Sirota M."/>
            <person name="Sisneros N.B."/>
            <person name="Smith C.D."/>
            <person name="Smith T.F."/>
            <person name="Spieth J."/>
            <person name="Stage D.E."/>
            <person name="Stark A."/>
            <person name="Stephan W."/>
            <person name="Strausberg R.L."/>
            <person name="Strempel S."/>
            <person name="Sturgill D."/>
            <person name="Sutton G."/>
            <person name="Sutton G.G."/>
            <person name="Tao W."/>
            <person name="Teichmann S."/>
            <person name="Tobari Y.N."/>
            <person name="Tomimura Y."/>
            <person name="Tsolas J.M."/>
            <person name="Valente V.L."/>
            <person name="Venter E."/>
            <person name="Venter J.C."/>
            <person name="Vicario S."/>
            <person name="Vieira F.G."/>
            <person name="Vilella A.J."/>
            <person name="Villasante A."/>
            <person name="Walenz B."/>
            <person name="Wang J."/>
            <person name="Wasserman M."/>
            <person name="Watts T."/>
            <person name="Wilson D."/>
            <person name="Wilson R.K."/>
            <person name="Wing R.A."/>
            <person name="Wolfner M.F."/>
            <person name="Wong A."/>
            <person name="Wong G.K."/>
            <person name="Wu C.I."/>
            <person name="Wu G."/>
            <person name="Yamamoto D."/>
            <person name="Yang H.P."/>
            <person name="Yang S.P."/>
            <person name="Yorke J.A."/>
            <person name="Yoshida K."/>
            <person name="Zdobnov E."/>
            <person name="Zhang P."/>
            <person name="Zhang Y."/>
            <person name="Zimin A.V."/>
            <person name="Baldwin J."/>
            <person name="Abdouelleil A."/>
            <person name="Abdulkadir J."/>
            <person name="Abebe A."/>
            <person name="Abera B."/>
            <person name="Abreu J."/>
            <person name="Acer S.C."/>
            <person name="Aftuck L."/>
            <person name="Alexander A."/>
            <person name="An P."/>
            <person name="Anderson E."/>
            <person name="Anderson S."/>
            <person name="Arachi H."/>
            <person name="Azer M."/>
            <person name="Bachantsang P."/>
            <person name="Barry A."/>
            <person name="Bayul T."/>
            <person name="Berlin A."/>
            <person name="Bessette D."/>
            <person name="Bloom T."/>
            <person name="Blye J."/>
            <person name="Boguslavskiy L."/>
            <person name="Bonnet C."/>
            <person name="Boukhgalter B."/>
            <person name="Bourzgui I."/>
            <person name="Brown A."/>
            <person name="Cahill P."/>
            <person name="Channer S."/>
            <person name="Cheshatsang Y."/>
            <person name="Chuda L."/>
            <person name="Citroen M."/>
            <person name="Collymore A."/>
            <person name="Cooke P."/>
            <person name="Costello M."/>
            <person name="D'Aco K."/>
            <person name="Daza R."/>
            <person name="De Haan G."/>
            <person name="DeGray S."/>
            <person name="DeMaso C."/>
            <person name="Dhargay N."/>
            <person name="Dooley K."/>
            <person name="Dooley E."/>
            <person name="Doricent M."/>
            <person name="Dorje P."/>
            <person name="Dorjee K."/>
            <person name="Dupes A."/>
            <person name="Elong R."/>
            <person name="Falk J."/>
            <person name="Farina A."/>
            <person name="Faro S."/>
            <person name="Ferguson D."/>
            <person name="Fisher S."/>
            <person name="Foley C.D."/>
            <person name="Franke A."/>
            <person name="Friedrich D."/>
            <person name="Gadbois L."/>
            <person name="Gearin G."/>
            <person name="Gearin C.R."/>
            <person name="Giannoukos G."/>
            <person name="Goode T."/>
            <person name="Graham J."/>
            <person name="Grandbois E."/>
            <person name="Grewal S."/>
            <person name="Gyaltsen K."/>
            <person name="Hafez N."/>
            <person name="Hagos B."/>
            <person name="Hall J."/>
            <person name="Henson C."/>
            <person name="Hollinger A."/>
            <person name="Honan T."/>
            <person name="Huard M.D."/>
            <person name="Hughes L."/>
            <person name="Hurhula B."/>
            <person name="Husby M.E."/>
            <person name="Kamat A."/>
            <person name="Kanga B."/>
            <person name="Kashin S."/>
            <person name="Khazanovich D."/>
            <person name="Kisner P."/>
            <person name="Lance K."/>
            <person name="Lara M."/>
            <person name="Lee W."/>
            <person name="Lennon N."/>
            <person name="Letendre F."/>
            <person name="LeVine R."/>
            <person name="Lipovsky A."/>
            <person name="Liu X."/>
            <person name="Liu J."/>
            <person name="Liu S."/>
            <person name="Lokyitsang T."/>
            <person name="Lokyitsang Y."/>
            <person name="Lubonja R."/>
            <person name="Lui A."/>
            <person name="MacDonald P."/>
            <person name="Magnisalis V."/>
            <person name="Maru K."/>
            <person name="Matthews C."/>
            <person name="McCusker W."/>
            <person name="McDonough S."/>
            <person name="Mehta T."/>
            <person name="Meldrim J."/>
            <person name="Meneus L."/>
            <person name="Mihai O."/>
            <person name="Mihalev A."/>
            <person name="Mihova T."/>
            <person name="Mittelman R."/>
            <person name="Mlenga V."/>
            <person name="Montmayeur A."/>
            <person name="Mulrain L."/>
            <person name="Navidi A."/>
            <person name="Naylor J."/>
            <person name="Negash T."/>
            <person name="Nguyen T."/>
            <person name="Nguyen N."/>
            <person name="Nicol R."/>
            <person name="Norbu C."/>
            <person name="Norbu N."/>
            <person name="Novod N."/>
            <person name="O'Neill B."/>
            <person name="Osman S."/>
            <person name="Markiewicz E."/>
            <person name="Oyono O.L."/>
            <person name="Patti C."/>
            <person name="Phunkhang P."/>
            <person name="Pierre F."/>
            <person name="Priest M."/>
            <person name="Raghuraman S."/>
            <person name="Rege F."/>
            <person name="Reyes R."/>
            <person name="Rise C."/>
            <person name="Rogov P."/>
            <person name="Ross K."/>
            <person name="Ryan E."/>
            <person name="Settipalli S."/>
            <person name="Shea T."/>
            <person name="Sherpa N."/>
            <person name="Shi L."/>
            <person name="Shih D."/>
            <person name="Sparrow T."/>
            <person name="Spaulding J."/>
            <person name="Stalker J."/>
            <person name="Stange-Thomann N."/>
            <person name="Stavropoulos S."/>
            <person name="Stone C."/>
            <person name="Strader C."/>
            <person name="Tesfaye S."/>
            <person name="Thomson T."/>
            <person name="Thoulutsang Y."/>
            <person name="Thoulutsang D."/>
            <person name="Topham K."/>
            <person name="Topping I."/>
            <person name="Tsamla T."/>
            <person name="Vassiliev H."/>
            <person name="Vo A."/>
            <person name="Wangchuk T."/>
            <person name="Wangdi T."/>
            <person name="Weiand M."/>
            <person name="Wilkinson J."/>
            <person name="Wilson A."/>
            <person name="Yadav S."/>
            <person name="Young G."/>
            <person name="Yu Q."/>
            <person name="Zembek L."/>
            <person name="Zhong D."/>
            <person name="Zimmer A."/>
            <person name="Zwirko Z."/>
            <person name="Jaffe D.B."/>
            <person name="Alvarez P."/>
            <person name="Brockman W."/>
            <person name="Butler J."/>
            <person name="Chin C."/>
            <person name="Gnerre S."/>
            <person name="Grabherr M."/>
            <person name="Kleber M."/>
            <person name="Mauceli E."/>
            <person name="MacCallum I."/>
        </authorList>
    </citation>
    <scope>NUCLEOTIDE SEQUENCE [LARGE SCALE GENOMIC DNA]</scope>
    <source>
        <strain evidence="12">Tucson 15287-2541.00</strain>
    </source>
</reference>
<dbReference type="GO" id="GO:0045886">
    <property type="term" value="P:negative regulation of synaptic assembly at neuromuscular junction"/>
    <property type="evidence" value="ECO:0007669"/>
    <property type="project" value="EnsemblMetazoa"/>
</dbReference>
<dbReference type="GO" id="GO:0007448">
    <property type="term" value="P:anterior/posterior pattern specification, imaginal disc"/>
    <property type="evidence" value="ECO:0007669"/>
    <property type="project" value="EnsemblMetazoa"/>
</dbReference>
<comment type="subcellular location">
    <subcellularLocation>
        <location evidence="7">Cytoplasm</location>
    </subcellularLocation>
    <subcellularLocation>
        <location evidence="7">Nucleus</location>
    </subcellularLocation>
</comment>
<dbReference type="GO" id="GO:0070411">
    <property type="term" value="F:I-SMAD binding"/>
    <property type="evidence" value="ECO:0007669"/>
    <property type="project" value="TreeGrafter"/>
</dbReference>
<dbReference type="GO" id="GO:0035214">
    <property type="term" value="P:eye-antennal disc development"/>
    <property type="evidence" value="ECO:0007669"/>
    <property type="project" value="EnsemblMetazoa"/>
</dbReference>
<dbReference type="Pfam" id="PF03166">
    <property type="entry name" value="MH2"/>
    <property type="match status" value="1"/>
</dbReference>
<keyword evidence="4 7" id="KW-0805">Transcription regulation</keyword>
<gene>
    <name evidence="11" type="primary">Dgri\GH19558</name>
    <name evidence="11" type="ORF">Dgri_GH19558</name>
</gene>
<evidence type="ECO:0000259" key="10">
    <source>
        <dbReference type="PROSITE" id="PS51076"/>
    </source>
</evidence>
<dbReference type="GO" id="GO:0036335">
    <property type="term" value="P:intestinal stem cell homeostasis"/>
    <property type="evidence" value="ECO:0007669"/>
    <property type="project" value="EnsemblMetazoa"/>
</dbReference>
<dbReference type="GO" id="GO:0060395">
    <property type="term" value="P:SMAD protein signal transduction"/>
    <property type="evidence" value="ECO:0007669"/>
    <property type="project" value="TreeGrafter"/>
</dbReference>
<dbReference type="GO" id="GO:0048635">
    <property type="term" value="P:negative regulation of muscle organ development"/>
    <property type="evidence" value="ECO:0007669"/>
    <property type="project" value="EnsemblMetazoa"/>
</dbReference>
<feature type="compositionally biased region" description="Polar residues" evidence="8">
    <location>
        <begin position="302"/>
        <end position="320"/>
    </location>
</feature>
<organism evidence="12">
    <name type="scientific">Drosophila grimshawi</name>
    <name type="common">Hawaiian fruit fly</name>
    <name type="synonym">Idiomyia grimshawi</name>
    <dbReference type="NCBI Taxonomy" id="7222"/>
    <lineage>
        <taxon>Eukaryota</taxon>
        <taxon>Metazoa</taxon>
        <taxon>Ecdysozoa</taxon>
        <taxon>Arthropoda</taxon>
        <taxon>Hexapoda</taxon>
        <taxon>Insecta</taxon>
        <taxon>Pterygota</taxon>
        <taxon>Neoptera</taxon>
        <taxon>Endopterygota</taxon>
        <taxon>Diptera</taxon>
        <taxon>Brachycera</taxon>
        <taxon>Muscomorpha</taxon>
        <taxon>Ephydroidea</taxon>
        <taxon>Drosophilidae</taxon>
        <taxon>Drosophila</taxon>
        <taxon>Hawaiian Drosophila</taxon>
    </lineage>
</organism>
<evidence type="ECO:0000256" key="4">
    <source>
        <dbReference type="ARBA" id="ARBA00023015"/>
    </source>
</evidence>
<keyword evidence="5 7" id="KW-0804">Transcription</keyword>